<dbReference type="Pfam" id="PF12937">
    <property type="entry name" value="F-box-like"/>
    <property type="match status" value="1"/>
</dbReference>
<dbReference type="SUPFAM" id="SSF81383">
    <property type="entry name" value="F-box domain"/>
    <property type="match status" value="1"/>
</dbReference>
<evidence type="ECO:0000313" key="2">
    <source>
        <dbReference type="EMBL" id="CAG8531567.1"/>
    </source>
</evidence>
<feature type="domain" description="F-box" evidence="1">
    <location>
        <begin position="19"/>
        <end position="71"/>
    </location>
</feature>
<dbReference type="InterPro" id="IPR036047">
    <property type="entry name" value="F-box-like_dom_sf"/>
</dbReference>
<gene>
    <name evidence="2" type="ORF">FMOSSE_LOCUS5535</name>
</gene>
<dbReference type="Proteomes" id="UP000789375">
    <property type="component" value="Unassembled WGS sequence"/>
</dbReference>
<dbReference type="InterPro" id="IPR001810">
    <property type="entry name" value="F-box_dom"/>
</dbReference>
<comment type="caution">
    <text evidence="2">The sequence shown here is derived from an EMBL/GenBank/DDBJ whole genome shotgun (WGS) entry which is preliminary data.</text>
</comment>
<proteinExistence type="predicted"/>
<name>A0A9N9FGB0_FUNMO</name>
<protein>
    <submittedName>
        <fullName evidence="2">5291_t:CDS:1</fullName>
    </submittedName>
</protein>
<dbReference type="EMBL" id="CAJVPP010001060">
    <property type="protein sequence ID" value="CAG8531567.1"/>
    <property type="molecule type" value="Genomic_DNA"/>
</dbReference>
<evidence type="ECO:0000259" key="1">
    <source>
        <dbReference type="PROSITE" id="PS50181"/>
    </source>
</evidence>
<keyword evidence="3" id="KW-1185">Reference proteome</keyword>
<dbReference type="CDD" id="cd09917">
    <property type="entry name" value="F-box_SF"/>
    <property type="match status" value="1"/>
</dbReference>
<accession>A0A9N9FGB0</accession>
<dbReference type="AlphaFoldDB" id="A0A9N9FGB0"/>
<dbReference type="PROSITE" id="PS50181">
    <property type="entry name" value="FBOX"/>
    <property type="match status" value="1"/>
</dbReference>
<sequence length="695" mass="81210">MVRRNIQGAGGRKQRATGPCLFITLPPEMFINICQNLPPVDLLSLARACKRFNGFLSAETSMTTQEIWKASREMFLPYLQLPPPDGMTERQYVRLVLERGCQFCGKTKIRKVYWEFLVRCCEDCLKERTLRKEDIKQDFFKLQNVRADDVLAGLAYIPSWHRRAWDRGTKNRPSSLYWTKDYLAAYEEFKEIPHTLRIEWIRKKREEGDAKMKEAVKRKLETDKELRNKMHENSIKRSERASQIQSRILEMKSEKNEYGIAKYSDTLMETNAYTNATKYINLKSPQPFTDRAWALLKKKLIKEYNELSEKKRQLRIEKEKILPKDTIIQMRQFDIYEIAKQWIPDPETEKKMEQIEISAAELAFSSTSTSAAFTNIKVENTTSISDTTSDKIEGVTSTSNNASMNIDNLISTSDDTPMNIDNITIPNMSIYFSMPTQISDFSYSNDNNTSYTDTNSIMSIDSLISHDTSNFSFDYASTSNSAPIYSDYFYTDQMEDVDMDQFSLNYEMPTPSSSTDEYYMLYDQYFFQFDSNANVNIQQDENRFIIEKYLPWCPSYRNPPFHEGNPYNLWDENYLMKTLMPLIWCEATYLLNNGGPTTTVQGAVLGGYRENNKFKCKVCFAKEHPKMSYSFRNVRKHLIEYHNVRNINDEEMIDVSPEFNPIETNDPVFNNDIKNKLFAIGFNFNLLNMDNLVKY</sequence>
<evidence type="ECO:0000313" key="3">
    <source>
        <dbReference type="Proteomes" id="UP000789375"/>
    </source>
</evidence>
<organism evidence="2 3">
    <name type="scientific">Funneliformis mosseae</name>
    <name type="common">Endomycorrhizal fungus</name>
    <name type="synonym">Glomus mosseae</name>
    <dbReference type="NCBI Taxonomy" id="27381"/>
    <lineage>
        <taxon>Eukaryota</taxon>
        <taxon>Fungi</taxon>
        <taxon>Fungi incertae sedis</taxon>
        <taxon>Mucoromycota</taxon>
        <taxon>Glomeromycotina</taxon>
        <taxon>Glomeromycetes</taxon>
        <taxon>Glomerales</taxon>
        <taxon>Glomeraceae</taxon>
        <taxon>Funneliformis</taxon>
    </lineage>
</organism>
<dbReference type="SMART" id="SM00256">
    <property type="entry name" value="FBOX"/>
    <property type="match status" value="1"/>
</dbReference>
<reference evidence="2" key="1">
    <citation type="submission" date="2021-06" db="EMBL/GenBank/DDBJ databases">
        <authorList>
            <person name="Kallberg Y."/>
            <person name="Tangrot J."/>
            <person name="Rosling A."/>
        </authorList>
    </citation>
    <scope>NUCLEOTIDE SEQUENCE</scope>
    <source>
        <strain evidence="2">87-6 pot B 2015</strain>
    </source>
</reference>